<evidence type="ECO:0000256" key="1">
    <source>
        <dbReference type="SAM" id="MobiDB-lite"/>
    </source>
</evidence>
<feature type="compositionally biased region" description="Polar residues" evidence="1">
    <location>
        <begin position="1"/>
        <end position="10"/>
    </location>
</feature>
<protein>
    <submittedName>
        <fullName evidence="2">Uncharacterized protein</fullName>
    </submittedName>
</protein>
<sequence length="109" mass="11715">MARLATSSISGLLGSENDMSRSRRRAWANALTELGGETDRSVESTVGRRLRRAVGERSPTSSSTMASSKSRTTIAGGAGGSGSSCRAPYRLSKVPRRGRSTLVEPDWWR</sequence>
<dbReference type="VEuPathDB" id="FungiDB:FOXG_20313"/>
<organism evidence="2 3">
    <name type="scientific">Fusarium oxysporum f. sp. lycopersici (strain 4287 / CBS 123668 / FGSC 9935 / NRRL 34936)</name>
    <name type="common">Fusarium vascular wilt of tomato</name>
    <dbReference type="NCBI Taxonomy" id="426428"/>
    <lineage>
        <taxon>Eukaryota</taxon>
        <taxon>Fungi</taxon>
        <taxon>Dikarya</taxon>
        <taxon>Ascomycota</taxon>
        <taxon>Pezizomycotina</taxon>
        <taxon>Sordariomycetes</taxon>
        <taxon>Hypocreomycetidae</taxon>
        <taxon>Hypocreales</taxon>
        <taxon>Nectriaceae</taxon>
        <taxon>Fusarium</taxon>
        <taxon>Fusarium oxysporum species complex</taxon>
    </lineage>
</organism>
<dbReference type="KEGG" id="fox:FOXG_20313"/>
<dbReference type="EMBL" id="DS231708">
    <property type="protein sequence ID" value="KNB10205.1"/>
    <property type="molecule type" value="Genomic_DNA"/>
</dbReference>
<evidence type="ECO:0000313" key="3">
    <source>
        <dbReference type="Proteomes" id="UP000009097"/>
    </source>
</evidence>
<dbReference type="RefSeq" id="XP_018248249.1">
    <property type="nucleotide sequence ID" value="XM_018400582.1"/>
</dbReference>
<proteinExistence type="predicted"/>
<dbReference type="Proteomes" id="UP000009097">
    <property type="component" value="Unassembled WGS sequence"/>
</dbReference>
<feature type="region of interest" description="Disordered" evidence="1">
    <location>
        <begin position="37"/>
        <end position="92"/>
    </location>
</feature>
<name>A0A0J9VG39_FUSO4</name>
<reference evidence="2" key="1">
    <citation type="submission" date="2007-04" db="EMBL/GenBank/DDBJ databases">
        <authorList>
            <consortium name="The Broad Institute Genome Sequencing Platform"/>
            <person name="Birren B."/>
            <person name="Lander E."/>
            <person name="Galagan J."/>
            <person name="Nusbaum C."/>
            <person name="Devon K."/>
            <person name="Ma L.-J."/>
            <person name="Jaffe D."/>
            <person name="Butler J."/>
            <person name="Alvarez P."/>
            <person name="Gnerre S."/>
            <person name="Grabherr M."/>
            <person name="Kleber M."/>
            <person name="Mauceli E."/>
            <person name="Brockman W."/>
            <person name="MacCallum I.A."/>
            <person name="Young S."/>
            <person name="LaButti K."/>
            <person name="DeCaprio D."/>
            <person name="Crawford M."/>
            <person name="Koehrsen M."/>
            <person name="Engels R."/>
            <person name="Montgomery P."/>
            <person name="Pearson M."/>
            <person name="Howarth C."/>
            <person name="Larson L."/>
            <person name="White J."/>
            <person name="O'Leary S."/>
            <person name="Kodira C."/>
            <person name="Zeng Q."/>
            <person name="Yandava C."/>
            <person name="Alvarado L."/>
            <person name="Kistler C."/>
            <person name="Shim W.-B."/>
            <person name="Kang S."/>
            <person name="Woloshuk C."/>
        </authorList>
    </citation>
    <scope>NUCLEOTIDE SEQUENCE</scope>
    <source>
        <strain evidence="2">4287</strain>
    </source>
</reference>
<accession>A0A0J9VG39</accession>
<dbReference type="RefSeq" id="XP_018248250.1">
    <property type="nucleotide sequence ID" value="XM_018400583.1"/>
</dbReference>
<evidence type="ECO:0000313" key="2">
    <source>
        <dbReference type="EMBL" id="KNB10204.1"/>
    </source>
</evidence>
<gene>
    <name evidence="2" type="ORF">FOXG_20313</name>
</gene>
<feature type="region of interest" description="Disordered" evidence="1">
    <location>
        <begin position="1"/>
        <end position="23"/>
    </location>
</feature>
<dbReference type="AlphaFoldDB" id="A0A0J9VG39"/>
<reference evidence="2" key="2">
    <citation type="journal article" date="2010" name="Nature">
        <title>Comparative genomics reveals mobile pathogenicity chromosomes in Fusarium.</title>
        <authorList>
            <person name="Ma L.J."/>
            <person name="van der Does H.C."/>
            <person name="Borkovich K.A."/>
            <person name="Coleman J.J."/>
            <person name="Daboussi M.J."/>
            <person name="Di Pietro A."/>
            <person name="Dufresne M."/>
            <person name="Freitag M."/>
            <person name="Grabherr M."/>
            <person name="Henrissat B."/>
            <person name="Houterman P.M."/>
            <person name="Kang S."/>
            <person name="Shim W.B."/>
            <person name="Woloshuk C."/>
            <person name="Xie X."/>
            <person name="Xu J.R."/>
            <person name="Antoniw J."/>
            <person name="Baker S.E."/>
            <person name="Bluhm B.H."/>
            <person name="Breakspear A."/>
            <person name="Brown D.W."/>
            <person name="Butchko R.A."/>
            <person name="Chapman S."/>
            <person name="Coulson R."/>
            <person name="Coutinho P.M."/>
            <person name="Danchin E.G."/>
            <person name="Diener A."/>
            <person name="Gale L.R."/>
            <person name="Gardiner D.M."/>
            <person name="Goff S."/>
            <person name="Hammond-Kosack K.E."/>
            <person name="Hilburn K."/>
            <person name="Hua-Van A."/>
            <person name="Jonkers W."/>
            <person name="Kazan K."/>
            <person name="Kodira C.D."/>
            <person name="Koehrsen M."/>
            <person name="Kumar L."/>
            <person name="Lee Y.H."/>
            <person name="Li L."/>
            <person name="Manners J.M."/>
            <person name="Miranda-Saavedra D."/>
            <person name="Mukherjee M."/>
            <person name="Park G."/>
            <person name="Park J."/>
            <person name="Park S.Y."/>
            <person name="Proctor R.H."/>
            <person name="Regev A."/>
            <person name="Ruiz-Roldan M.C."/>
            <person name="Sain D."/>
            <person name="Sakthikumar S."/>
            <person name="Sykes S."/>
            <person name="Schwartz D.C."/>
            <person name="Turgeon B.G."/>
            <person name="Wapinski I."/>
            <person name="Yoder O."/>
            <person name="Young S."/>
            <person name="Zeng Q."/>
            <person name="Zhou S."/>
            <person name="Galagan J."/>
            <person name="Cuomo C.A."/>
            <person name="Kistler H.C."/>
            <person name="Rep M."/>
        </authorList>
    </citation>
    <scope>NUCLEOTIDE SEQUENCE [LARGE SCALE GENOMIC DNA]</scope>
    <source>
        <strain evidence="2">4287</strain>
    </source>
</reference>
<dbReference type="GeneID" id="28961019"/>
<dbReference type="EMBL" id="DS231708">
    <property type="protein sequence ID" value="KNB10204.1"/>
    <property type="molecule type" value="Genomic_DNA"/>
</dbReference>
<feature type="compositionally biased region" description="Low complexity" evidence="1">
    <location>
        <begin position="58"/>
        <end position="75"/>
    </location>
</feature>